<accession>D1PQV2</accession>
<evidence type="ECO:0000256" key="8">
    <source>
        <dbReference type="ARBA" id="ARBA00023163"/>
    </source>
</evidence>
<dbReference type="PROSITE" id="PS01124">
    <property type="entry name" value="HTH_ARAC_FAMILY_2"/>
    <property type="match status" value="1"/>
</dbReference>
<dbReference type="PANTHER" id="PTHR42713">
    <property type="entry name" value="HISTIDINE KINASE-RELATED"/>
    <property type="match status" value="1"/>
</dbReference>
<dbReference type="eggNOG" id="COG2207">
    <property type="taxonomic scope" value="Bacteria"/>
</dbReference>
<evidence type="ECO:0000256" key="7">
    <source>
        <dbReference type="ARBA" id="ARBA00023125"/>
    </source>
</evidence>
<dbReference type="PROSITE" id="PS00041">
    <property type="entry name" value="HTH_ARAC_FAMILY_1"/>
    <property type="match status" value="1"/>
</dbReference>
<evidence type="ECO:0000313" key="13">
    <source>
        <dbReference type="EMBL" id="EFB74967.1"/>
    </source>
</evidence>
<name>D1PQV2_9FIRM</name>
<evidence type="ECO:0000256" key="6">
    <source>
        <dbReference type="ARBA" id="ARBA00023015"/>
    </source>
</evidence>
<proteinExistence type="predicted"/>
<dbReference type="Gene3D" id="1.10.10.60">
    <property type="entry name" value="Homeodomain-like"/>
    <property type="match status" value="2"/>
</dbReference>
<dbReference type="InterPro" id="IPR011006">
    <property type="entry name" value="CheY-like_superfamily"/>
</dbReference>
<dbReference type="InterPro" id="IPR001789">
    <property type="entry name" value="Sig_transdc_resp-reg_receiver"/>
</dbReference>
<dbReference type="OrthoDB" id="384217at2"/>
<dbReference type="GO" id="GO:0003700">
    <property type="term" value="F:DNA-binding transcription factor activity"/>
    <property type="evidence" value="ECO:0007669"/>
    <property type="project" value="InterPro"/>
</dbReference>
<dbReference type="InterPro" id="IPR051552">
    <property type="entry name" value="HptR"/>
</dbReference>
<evidence type="ECO:0000313" key="14">
    <source>
        <dbReference type="Proteomes" id="UP000003438"/>
    </source>
</evidence>
<dbReference type="EMBL" id="ACBY02000052">
    <property type="protein sequence ID" value="EFB74967.1"/>
    <property type="molecule type" value="Genomic_DNA"/>
</dbReference>
<dbReference type="AlphaFoldDB" id="D1PQV2"/>
<feature type="domain" description="HTH araC/xylS-type" evidence="11">
    <location>
        <begin position="430"/>
        <end position="528"/>
    </location>
</feature>
<comment type="function">
    <text evidence="9">May play the central regulatory role in sporulation. It may be an element of the effector pathway responsible for the activation of sporulation genes in response to nutritional stress. Spo0A may act in concert with spo0H (a sigma factor) to control the expression of some genes that are critical to the sporulation process.</text>
</comment>
<comment type="caution">
    <text evidence="13">The sequence shown here is derived from an EMBL/GenBank/DDBJ whole genome shotgun (WGS) entry which is preliminary data.</text>
</comment>
<dbReference type="PANTHER" id="PTHR42713:SF3">
    <property type="entry name" value="TRANSCRIPTIONAL REGULATORY PROTEIN HPTR"/>
    <property type="match status" value="1"/>
</dbReference>
<dbReference type="InterPro" id="IPR018062">
    <property type="entry name" value="HTH_AraC-typ_CS"/>
</dbReference>
<keyword evidence="5" id="KW-0902">Two-component regulatory system</keyword>
<keyword evidence="14" id="KW-1185">Reference proteome</keyword>
<dbReference type="InterPro" id="IPR020449">
    <property type="entry name" value="Tscrpt_reg_AraC-type_HTH"/>
</dbReference>
<dbReference type="Pfam" id="PF00072">
    <property type="entry name" value="Response_reg"/>
    <property type="match status" value="1"/>
</dbReference>
<keyword evidence="4 10" id="KW-0597">Phosphoprotein</keyword>
<sequence>MLKVLIADDEPRVAMLVKQLIHWQEQGLECVGLFQDGQSALDAIRQLHPDIVITDIRMPVLSGLELIEKTLESEPQVRFVVISGYRYFEYAQRAIKYGVQDYLLKPIDEEELNRVLGKICAEKADQQSRQEHLTRMENSFRNSRRLLDREILQQLLSGGITDVGTLNQDYGTGFLEGCYQALVVKVDRATDTEPHADAERLLMDKLRARIEKTLQGQHFLCCVQEGMRFMLLFNYAPQERETQSQVLRRLVEDCRNYAENYHCYRICMGSSEESRDFSQCARLLKMAEHTMLRKLFEGYGMRLKPLPGEEDARPLEELWRTQEAALANSMDSMQGEAVSARVRLLFENARERRLAAWLYFALVERITEVFAKWAASRSLTLTAGWREHTQERCENCQSVTTLCRCVCEAMEGELQTLHEQQLRQEDRPIRVAMEYVQKHYAEHITLEDVAAMSGFNPTYFSDVFKRKSGKNFSDYLTEVRMAAAKEMLRNTRKTVYEVAEAAGYKDAKYFSQQFARYAGMKPTEYRKLYY</sequence>
<keyword evidence="7" id="KW-0238">DNA-binding</keyword>
<keyword evidence="8" id="KW-0804">Transcription</keyword>
<reference evidence="13" key="1">
    <citation type="submission" date="2009-12" db="EMBL/GenBank/DDBJ databases">
        <authorList>
            <person name="Weinstock G."/>
            <person name="Sodergren E."/>
            <person name="Clifton S."/>
            <person name="Fulton L."/>
            <person name="Fulton B."/>
            <person name="Courtney L."/>
            <person name="Fronick C."/>
            <person name="Harrison M."/>
            <person name="Strong C."/>
            <person name="Farmer C."/>
            <person name="Delahaunty K."/>
            <person name="Markovic C."/>
            <person name="Hall O."/>
            <person name="Minx P."/>
            <person name="Tomlinson C."/>
            <person name="Mitreva M."/>
            <person name="Nelson J."/>
            <person name="Hou S."/>
            <person name="Wollam A."/>
            <person name="Pepin K.H."/>
            <person name="Johnson M."/>
            <person name="Bhonagiri V."/>
            <person name="Nash W.E."/>
            <person name="Warren W."/>
            <person name="Chinwalla A."/>
            <person name="Mardis E.R."/>
            <person name="Wilson R.K."/>
        </authorList>
    </citation>
    <scope>NUCLEOTIDE SEQUENCE [LARGE SCALE GENOMIC DNA]</scope>
    <source>
        <strain evidence="13">DSM 15176</strain>
    </source>
</reference>
<comment type="subcellular location">
    <subcellularLocation>
        <location evidence="1">Cytoplasm</location>
    </subcellularLocation>
</comment>
<evidence type="ECO:0000256" key="3">
    <source>
        <dbReference type="ARBA" id="ARBA00022490"/>
    </source>
</evidence>
<dbReference type="SMART" id="SM00342">
    <property type="entry name" value="HTH_ARAC"/>
    <property type="match status" value="1"/>
</dbReference>
<evidence type="ECO:0000256" key="2">
    <source>
        <dbReference type="ARBA" id="ARBA00018672"/>
    </source>
</evidence>
<dbReference type="RefSeq" id="WP_007048130.1">
    <property type="nucleotide sequence ID" value="NZ_GG704770.1"/>
</dbReference>
<keyword evidence="3" id="KW-0963">Cytoplasm</keyword>
<dbReference type="PROSITE" id="PS50110">
    <property type="entry name" value="RESPONSE_REGULATORY"/>
    <property type="match status" value="1"/>
</dbReference>
<dbReference type="InterPro" id="IPR018060">
    <property type="entry name" value="HTH_AraC"/>
</dbReference>
<gene>
    <name evidence="13" type="ORF">SUBVAR_06779</name>
</gene>
<dbReference type="Gene3D" id="3.40.50.2300">
    <property type="match status" value="1"/>
</dbReference>
<evidence type="ECO:0000256" key="10">
    <source>
        <dbReference type="PROSITE-ProRule" id="PRU00169"/>
    </source>
</evidence>
<dbReference type="STRING" id="411471.SUBVAR_06779"/>
<evidence type="ECO:0000256" key="4">
    <source>
        <dbReference type="ARBA" id="ARBA00022553"/>
    </source>
</evidence>
<evidence type="ECO:0000259" key="12">
    <source>
        <dbReference type="PROSITE" id="PS50110"/>
    </source>
</evidence>
<dbReference type="SUPFAM" id="SSF52172">
    <property type="entry name" value="CheY-like"/>
    <property type="match status" value="1"/>
</dbReference>
<dbReference type="PRINTS" id="PR00032">
    <property type="entry name" value="HTHARAC"/>
</dbReference>
<dbReference type="SMART" id="SM00448">
    <property type="entry name" value="REC"/>
    <property type="match status" value="1"/>
</dbReference>
<organism evidence="13 14">
    <name type="scientific">Subdoligranulum variabile DSM 15176</name>
    <dbReference type="NCBI Taxonomy" id="411471"/>
    <lineage>
        <taxon>Bacteria</taxon>
        <taxon>Bacillati</taxon>
        <taxon>Bacillota</taxon>
        <taxon>Clostridia</taxon>
        <taxon>Eubacteriales</taxon>
        <taxon>Oscillospiraceae</taxon>
        <taxon>Subdoligranulum</taxon>
    </lineage>
</organism>
<feature type="modified residue" description="4-aspartylphosphate" evidence="10">
    <location>
        <position position="55"/>
    </location>
</feature>
<feature type="domain" description="Response regulatory" evidence="12">
    <location>
        <begin position="3"/>
        <end position="120"/>
    </location>
</feature>
<dbReference type="CDD" id="cd17536">
    <property type="entry name" value="REC_YesN-like"/>
    <property type="match status" value="1"/>
</dbReference>
<evidence type="ECO:0000256" key="5">
    <source>
        <dbReference type="ARBA" id="ARBA00023012"/>
    </source>
</evidence>
<protein>
    <recommendedName>
        <fullName evidence="2">Stage 0 sporulation protein A homolog</fullName>
    </recommendedName>
</protein>
<keyword evidence="6" id="KW-0805">Transcription regulation</keyword>
<dbReference type="GO" id="GO:0000160">
    <property type="term" value="P:phosphorelay signal transduction system"/>
    <property type="evidence" value="ECO:0007669"/>
    <property type="project" value="UniProtKB-KW"/>
</dbReference>
<dbReference type="eggNOG" id="COG4753">
    <property type="taxonomic scope" value="Bacteria"/>
</dbReference>
<dbReference type="InterPro" id="IPR009057">
    <property type="entry name" value="Homeodomain-like_sf"/>
</dbReference>
<dbReference type="GO" id="GO:0005737">
    <property type="term" value="C:cytoplasm"/>
    <property type="evidence" value="ECO:0007669"/>
    <property type="project" value="UniProtKB-SubCell"/>
</dbReference>
<dbReference type="GO" id="GO:0043565">
    <property type="term" value="F:sequence-specific DNA binding"/>
    <property type="evidence" value="ECO:0007669"/>
    <property type="project" value="InterPro"/>
</dbReference>
<dbReference type="Proteomes" id="UP000003438">
    <property type="component" value="Unassembled WGS sequence"/>
</dbReference>
<dbReference type="SUPFAM" id="SSF46689">
    <property type="entry name" value="Homeodomain-like"/>
    <property type="match status" value="2"/>
</dbReference>
<evidence type="ECO:0000259" key="11">
    <source>
        <dbReference type="PROSITE" id="PS01124"/>
    </source>
</evidence>
<evidence type="ECO:0000256" key="9">
    <source>
        <dbReference type="ARBA" id="ARBA00024867"/>
    </source>
</evidence>
<dbReference type="HOGENOM" id="CLU_000445_5_0_9"/>
<evidence type="ECO:0000256" key="1">
    <source>
        <dbReference type="ARBA" id="ARBA00004496"/>
    </source>
</evidence>
<dbReference type="Pfam" id="PF12833">
    <property type="entry name" value="HTH_18"/>
    <property type="match status" value="1"/>
</dbReference>